<dbReference type="Pfam" id="PF05139">
    <property type="entry name" value="Erythro_esteras"/>
    <property type="match status" value="1"/>
</dbReference>
<proteinExistence type="predicted"/>
<dbReference type="InterPro" id="IPR052036">
    <property type="entry name" value="Hydrolase/PRTase-associated"/>
</dbReference>
<dbReference type="PANTHER" id="PTHR31299">
    <property type="entry name" value="ESTERASE, PUTATIVE (AFU_ORTHOLOGUE AFUA_1G05850)-RELATED"/>
    <property type="match status" value="1"/>
</dbReference>
<dbReference type="PANTHER" id="PTHR31299:SF0">
    <property type="entry name" value="ESTERASE, PUTATIVE (AFU_ORTHOLOGUE AFUA_1G05850)-RELATED"/>
    <property type="match status" value="1"/>
</dbReference>
<dbReference type="OrthoDB" id="9810066at2"/>
<dbReference type="AlphaFoldDB" id="A0A1I5MJZ0"/>
<dbReference type="SUPFAM" id="SSF159501">
    <property type="entry name" value="EreA/ChaN-like"/>
    <property type="match status" value="1"/>
</dbReference>
<organism evidence="1 2">
    <name type="scientific">Amycolatopsis rubida</name>
    <dbReference type="NCBI Taxonomy" id="112413"/>
    <lineage>
        <taxon>Bacteria</taxon>
        <taxon>Bacillati</taxon>
        <taxon>Actinomycetota</taxon>
        <taxon>Actinomycetes</taxon>
        <taxon>Pseudonocardiales</taxon>
        <taxon>Pseudonocardiaceae</taxon>
        <taxon>Amycolatopsis</taxon>
    </lineage>
</organism>
<reference evidence="1 2" key="1">
    <citation type="submission" date="2016-10" db="EMBL/GenBank/DDBJ databases">
        <authorList>
            <person name="de Groot N.N."/>
        </authorList>
    </citation>
    <scope>NUCLEOTIDE SEQUENCE [LARGE SCALE GENOMIC DNA]</scope>
    <source>
        <strain evidence="1 2">DSM 44637</strain>
    </source>
</reference>
<gene>
    <name evidence="1" type="ORF">SAMN05421854_10467</name>
</gene>
<dbReference type="InterPro" id="IPR007815">
    <property type="entry name" value="Emycin_Estase"/>
</dbReference>
<protein>
    <submittedName>
        <fullName evidence="1">Erythromycin esterase</fullName>
    </submittedName>
</protein>
<dbReference type="EMBL" id="FOWC01000004">
    <property type="protein sequence ID" value="SFP09813.1"/>
    <property type="molecule type" value="Genomic_DNA"/>
</dbReference>
<dbReference type="Gene3D" id="3.40.1660.10">
    <property type="entry name" value="EreA-like (biosynthetic domain)"/>
    <property type="match status" value="1"/>
</dbReference>
<dbReference type="Proteomes" id="UP000199137">
    <property type="component" value="Unassembled WGS sequence"/>
</dbReference>
<accession>A0A1I5MJZ0</accession>
<dbReference type="RefSeq" id="WP_093573915.1">
    <property type="nucleotide sequence ID" value="NZ_FOWC01000004.1"/>
</dbReference>
<name>A0A1I5MJZ0_9PSEU</name>
<evidence type="ECO:0000313" key="1">
    <source>
        <dbReference type="EMBL" id="SFP09813.1"/>
    </source>
</evidence>
<dbReference type="CDD" id="cd14728">
    <property type="entry name" value="Ere-like"/>
    <property type="match status" value="1"/>
</dbReference>
<evidence type="ECO:0000313" key="2">
    <source>
        <dbReference type="Proteomes" id="UP000199137"/>
    </source>
</evidence>
<dbReference type="STRING" id="112413.SAMN05421854_10467"/>
<dbReference type="GO" id="GO:0046677">
    <property type="term" value="P:response to antibiotic"/>
    <property type="evidence" value="ECO:0007669"/>
    <property type="project" value="InterPro"/>
</dbReference>
<dbReference type="Gene3D" id="1.20.1440.30">
    <property type="entry name" value="Biosynthetic Protein domain"/>
    <property type="match status" value="1"/>
</dbReference>
<sequence>MTPLSTRSPLGGDVASITGLIGDARIVAIGENNHHIREFGELRARLLRRLVEDHGFTVLGFESGFAEGDLVQQWLNGGPGTVADVGREGFTFSLGESVEVREMLTWMRRHGGVRFAGLDLPSSSGSPQPALRIVRGFVEEVDPEVLPLVDAAITASEPYSAVSSAVAPGRYAAMAAAERDAATAALTTLVAHIRSLSPVYRQRSEPARYAIAEHHAVGALRVDAYLRELSAMMAGTAPSLQGSSRDTYMAATVKLLRKLYGEGEKIVVMVHNGHLQRVPFAALPTMTFPSAGTHLAEEFGDDYFALGLTAGAGTTTGLEPDESERLGFRVYEQELEPPAEGSAEAALAGADPCVVDLRQDRAQGLAGPSSMRHAHMFTKVDVVQAFDALVYLPTMSVSAHVPAAK</sequence>
<dbReference type="Gene3D" id="3.30.1870.10">
    <property type="entry name" value="EreA-like, domain 2"/>
    <property type="match status" value="1"/>
</dbReference>